<name>A0A938YS86_9ARCH</name>
<dbReference type="Proteomes" id="UP000809243">
    <property type="component" value="Unassembled WGS sequence"/>
</dbReference>
<feature type="compositionally biased region" description="Basic residues" evidence="1">
    <location>
        <begin position="152"/>
        <end position="177"/>
    </location>
</feature>
<dbReference type="EMBL" id="JAFGDB010000025">
    <property type="protein sequence ID" value="MBN2067107.1"/>
    <property type="molecule type" value="Genomic_DNA"/>
</dbReference>
<gene>
    <name evidence="2" type="ORF">JW744_01425</name>
</gene>
<feature type="compositionally biased region" description="Basic residues" evidence="1">
    <location>
        <begin position="123"/>
        <end position="135"/>
    </location>
</feature>
<feature type="region of interest" description="Disordered" evidence="1">
    <location>
        <begin position="1"/>
        <end position="22"/>
    </location>
</feature>
<evidence type="ECO:0000313" key="2">
    <source>
        <dbReference type="EMBL" id="MBN2067107.1"/>
    </source>
</evidence>
<sequence>MPKRQRPKSQWPAAKRRALKASGLKRISPSKAERRVYGQAMAKILGYKPLKLSDVVAKPSRYRLKARQLVRETTKEWVPAEYRQEPIPWQKQRTWGPTERQVLVRPGRYVNVKGKVTGERLVVKRVTKGHGKRKGSSSGERVSHKTGSLKARVSKAKKLGGKRGARPRRAKKKKKKR</sequence>
<feature type="region of interest" description="Disordered" evidence="1">
    <location>
        <begin position="121"/>
        <end position="177"/>
    </location>
</feature>
<evidence type="ECO:0000256" key="1">
    <source>
        <dbReference type="SAM" id="MobiDB-lite"/>
    </source>
</evidence>
<dbReference type="AlphaFoldDB" id="A0A938YS86"/>
<organism evidence="2 3">
    <name type="scientific">Candidatus Iainarchaeum sp</name>
    <dbReference type="NCBI Taxonomy" id="3101447"/>
    <lineage>
        <taxon>Archaea</taxon>
        <taxon>Candidatus Iainarchaeota</taxon>
        <taxon>Candidatus Iainarchaeia</taxon>
        <taxon>Candidatus Iainarchaeales</taxon>
        <taxon>Candidatus Iainarchaeaceae</taxon>
        <taxon>Candidatus Iainarchaeum</taxon>
    </lineage>
</organism>
<proteinExistence type="predicted"/>
<comment type="caution">
    <text evidence="2">The sequence shown here is derived from an EMBL/GenBank/DDBJ whole genome shotgun (WGS) entry which is preliminary data.</text>
</comment>
<evidence type="ECO:0000313" key="3">
    <source>
        <dbReference type="Proteomes" id="UP000809243"/>
    </source>
</evidence>
<protein>
    <submittedName>
        <fullName evidence="2">Uncharacterized protein</fullName>
    </submittedName>
</protein>
<reference evidence="2" key="1">
    <citation type="submission" date="2021-01" db="EMBL/GenBank/DDBJ databases">
        <title>Active Sulfur Cycling in an Early Earth Analoge.</title>
        <authorList>
            <person name="Hahn C.R."/>
            <person name="Youssef N.H."/>
            <person name="Elshahed M."/>
        </authorList>
    </citation>
    <scope>NUCLEOTIDE SEQUENCE</scope>
    <source>
        <strain evidence="2">Zod_Metabat.1151</strain>
    </source>
</reference>
<accession>A0A938YS86</accession>